<evidence type="ECO:0000313" key="3">
    <source>
        <dbReference type="Proteomes" id="UP000011509"/>
    </source>
</evidence>
<keyword evidence="3" id="KW-1185">Reference proteome</keyword>
<dbReference type="PANTHER" id="PTHR34796:SF1">
    <property type="entry name" value="EXPRESSED PROTEIN"/>
    <property type="match status" value="1"/>
</dbReference>
<accession>M0E8W9</accession>
<dbReference type="PANTHER" id="PTHR34796">
    <property type="entry name" value="EXPRESSED PROTEIN"/>
    <property type="match status" value="1"/>
</dbReference>
<dbReference type="InterPro" id="IPR023203">
    <property type="entry name" value="TTHA0068_sf"/>
</dbReference>
<dbReference type="Gene3D" id="1.10.3450.10">
    <property type="entry name" value="TTHA0068-like"/>
    <property type="match status" value="1"/>
</dbReference>
<gene>
    <name evidence="2" type="ORF">C464_15320</name>
</gene>
<feature type="region of interest" description="Disordered" evidence="1">
    <location>
        <begin position="1"/>
        <end position="51"/>
    </location>
</feature>
<reference evidence="2 3" key="1">
    <citation type="journal article" date="2014" name="PLoS Genet.">
        <title>Phylogenetically driven sequencing of extremely halophilic archaea reveals strategies for static and dynamic osmo-response.</title>
        <authorList>
            <person name="Becker E.A."/>
            <person name="Seitzer P.M."/>
            <person name="Tritt A."/>
            <person name="Larsen D."/>
            <person name="Krusor M."/>
            <person name="Yao A.I."/>
            <person name="Wu D."/>
            <person name="Madern D."/>
            <person name="Eisen J.A."/>
            <person name="Darling A.E."/>
            <person name="Facciotti M.T."/>
        </authorList>
    </citation>
    <scope>NUCLEOTIDE SEQUENCE [LARGE SCALE GENOMIC DNA]</scope>
    <source>
        <strain evidence="2 3">DSM 10284</strain>
    </source>
</reference>
<organism evidence="2 3">
    <name type="scientific">Halorubrum coriense DSM 10284</name>
    <dbReference type="NCBI Taxonomy" id="1227466"/>
    <lineage>
        <taxon>Archaea</taxon>
        <taxon>Methanobacteriati</taxon>
        <taxon>Methanobacteriota</taxon>
        <taxon>Stenosarchaea group</taxon>
        <taxon>Halobacteria</taxon>
        <taxon>Halobacteriales</taxon>
        <taxon>Haloferacaceae</taxon>
        <taxon>Halorubrum</taxon>
    </lineage>
</organism>
<name>M0E8W9_9EURY</name>
<dbReference type="Pfam" id="PF03745">
    <property type="entry name" value="DUF309"/>
    <property type="match status" value="1"/>
</dbReference>
<dbReference type="OrthoDB" id="165464at2157"/>
<dbReference type="PATRIC" id="fig|1227466.3.peg.3056"/>
<evidence type="ECO:0008006" key="4">
    <source>
        <dbReference type="Google" id="ProtNLM"/>
    </source>
</evidence>
<evidence type="ECO:0000256" key="1">
    <source>
        <dbReference type="SAM" id="MobiDB-lite"/>
    </source>
</evidence>
<dbReference type="RefSeq" id="WP_006114589.1">
    <property type="nucleotide sequence ID" value="NZ_AOJL01000060.1"/>
</dbReference>
<dbReference type="Proteomes" id="UP000011509">
    <property type="component" value="Unassembled WGS sequence"/>
</dbReference>
<sequence>MDDHTRDPGVAPPLGNPTGWHAGDDPDPRSGAPESTSDDGDGSSGEPSDARLVGGYWEHATLRRATEHGVRLFNDGAYHESHDCFEDEWYNYGRGTAESAFLHGMVQVAAGAYKRVDFENDAGMRSLFETALQYLDGIPSDFYGVDVDDVRETLRAALGDPAAVDGWQIALDGAQPPAYPADYEYAERVDEEH</sequence>
<proteinExistence type="predicted"/>
<dbReference type="STRING" id="1227466.C464_15320"/>
<evidence type="ECO:0000313" key="2">
    <source>
        <dbReference type="EMBL" id="ELZ44215.1"/>
    </source>
</evidence>
<comment type="caution">
    <text evidence="2">The sequence shown here is derived from an EMBL/GenBank/DDBJ whole genome shotgun (WGS) entry which is preliminary data.</text>
</comment>
<protein>
    <recommendedName>
        <fullName evidence="4">DUF309 domain-containing protein</fullName>
    </recommendedName>
</protein>
<dbReference type="EMBL" id="AOJL01000060">
    <property type="protein sequence ID" value="ELZ44215.1"/>
    <property type="molecule type" value="Genomic_DNA"/>
</dbReference>
<dbReference type="SUPFAM" id="SSF140663">
    <property type="entry name" value="TTHA0068-like"/>
    <property type="match status" value="1"/>
</dbReference>
<dbReference type="InterPro" id="IPR005500">
    <property type="entry name" value="DUF309"/>
</dbReference>
<dbReference type="AlphaFoldDB" id="M0E8W9"/>